<dbReference type="EMBL" id="BAABDK010000010">
    <property type="protein sequence ID" value="GAA4029424.1"/>
    <property type="molecule type" value="Genomic_DNA"/>
</dbReference>
<proteinExistence type="predicted"/>
<dbReference type="Pfam" id="PF00535">
    <property type="entry name" value="Glycos_transf_2"/>
    <property type="match status" value="1"/>
</dbReference>
<evidence type="ECO:0000259" key="1">
    <source>
        <dbReference type="Pfam" id="PF00535"/>
    </source>
</evidence>
<accession>A0ABP7TRL5</accession>
<comment type="caution">
    <text evidence="2">The sequence shown here is derived from an EMBL/GenBank/DDBJ whole genome shotgun (WGS) entry which is preliminary data.</text>
</comment>
<reference evidence="3" key="1">
    <citation type="journal article" date="2019" name="Int. J. Syst. Evol. Microbiol.">
        <title>The Global Catalogue of Microorganisms (GCM) 10K type strain sequencing project: providing services to taxonomists for standard genome sequencing and annotation.</title>
        <authorList>
            <consortium name="The Broad Institute Genomics Platform"/>
            <consortium name="The Broad Institute Genome Sequencing Center for Infectious Disease"/>
            <person name="Wu L."/>
            <person name="Ma J."/>
        </authorList>
    </citation>
    <scope>NUCLEOTIDE SEQUENCE [LARGE SCALE GENOMIC DNA]</scope>
    <source>
        <strain evidence="3">JCM 17225</strain>
    </source>
</reference>
<organism evidence="2 3">
    <name type="scientific">Hymenobacter glaciei</name>
    <dbReference type="NCBI Taxonomy" id="877209"/>
    <lineage>
        <taxon>Bacteria</taxon>
        <taxon>Pseudomonadati</taxon>
        <taxon>Bacteroidota</taxon>
        <taxon>Cytophagia</taxon>
        <taxon>Cytophagales</taxon>
        <taxon>Hymenobacteraceae</taxon>
        <taxon>Hymenobacter</taxon>
    </lineage>
</organism>
<name>A0ABP7TRL5_9BACT</name>
<dbReference type="SUPFAM" id="SSF53448">
    <property type="entry name" value="Nucleotide-diphospho-sugar transferases"/>
    <property type="match status" value="1"/>
</dbReference>
<evidence type="ECO:0000313" key="3">
    <source>
        <dbReference type="Proteomes" id="UP001501469"/>
    </source>
</evidence>
<dbReference type="PANTHER" id="PTHR22916:SF3">
    <property type="entry name" value="UDP-GLCNAC:BETAGAL BETA-1,3-N-ACETYLGLUCOSAMINYLTRANSFERASE-LIKE PROTEIN 1"/>
    <property type="match status" value="1"/>
</dbReference>
<protein>
    <recommendedName>
        <fullName evidence="1">Glycosyltransferase 2-like domain-containing protein</fullName>
    </recommendedName>
</protein>
<sequence length="331" mass="37736">MSNYKISYVVTTYNKLPYLKQVLERLVAARLPDEEIVVTDGGSKDGTPDYLRGLHEAGHIQQFVSERDKGESHGFNKAMLMARGQFVKIITDDDAFCYPAIRQAANFMVEHPAVDVATGHTGLLLLEDLSSVTLYEDVADNFRRWLSHKEVVWMIGLPLLIRRTSLSLTGLFNTGVVQMDTEFTYRITSLNVNIAWCSHILSMRIENPQSNFRVMNQGKGRNTSVLESNRMRFYYDKGISDSFLDFARHKSGWVESLKAPIRPAKRLLFETLKMKQYEGFEKIPSGYQPAPGEDPLGAAFRICDNFMKAYNEQHPLEFLHRDQPITKALDA</sequence>
<dbReference type="InterPro" id="IPR029044">
    <property type="entry name" value="Nucleotide-diphossugar_trans"/>
</dbReference>
<dbReference type="RefSeq" id="WP_345051581.1">
    <property type="nucleotide sequence ID" value="NZ_BAABDK010000010.1"/>
</dbReference>
<gene>
    <name evidence="2" type="ORF">GCM10022409_12040</name>
</gene>
<dbReference type="Gene3D" id="3.90.550.10">
    <property type="entry name" value="Spore Coat Polysaccharide Biosynthesis Protein SpsA, Chain A"/>
    <property type="match status" value="1"/>
</dbReference>
<feature type="domain" description="Glycosyltransferase 2-like" evidence="1">
    <location>
        <begin position="7"/>
        <end position="117"/>
    </location>
</feature>
<dbReference type="Proteomes" id="UP001501469">
    <property type="component" value="Unassembled WGS sequence"/>
</dbReference>
<dbReference type="PANTHER" id="PTHR22916">
    <property type="entry name" value="GLYCOSYLTRANSFERASE"/>
    <property type="match status" value="1"/>
</dbReference>
<keyword evidence="3" id="KW-1185">Reference proteome</keyword>
<evidence type="ECO:0000313" key="2">
    <source>
        <dbReference type="EMBL" id="GAA4029424.1"/>
    </source>
</evidence>
<dbReference type="InterPro" id="IPR001173">
    <property type="entry name" value="Glyco_trans_2-like"/>
</dbReference>